<accession>A0A7X1HYE9</accession>
<evidence type="ECO:0000256" key="4">
    <source>
        <dbReference type="ARBA" id="ARBA00023033"/>
    </source>
</evidence>
<dbReference type="EMBL" id="JACMHY010000002">
    <property type="protein sequence ID" value="MBC2864950.1"/>
    <property type="molecule type" value="Genomic_DNA"/>
</dbReference>
<evidence type="ECO:0000256" key="3">
    <source>
        <dbReference type="ARBA" id="ARBA00023002"/>
    </source>
</evidence>
<dbReference type="InterPro" id="IPR011251">
    <property type="entry name" value="Luciferase-like_dom"/>
</dbReference>
<dbReference type="Proteomes" id="UP000517694">
    <property type="component" value="Unassembled WGS sequence"/>
</dbReference>
<feature type="domain" description="Luciferase-like" evidence="5">
    <location>
        <begin position="1"/>
        <end position="230"/>
    </location>
</feature>
<dbReference type="NCBIfam" id="TIGR03619">
    <property type="entry name" value="F420_Rv2161c"/>
    <property type="match status" value="1"/>
</dbReference>
<keyword evidence="1" id="KW-0285">Flavoprotein</keyword>
<reference evidence="6 7" key="1">
    <citation type="submission" date="2020-08" db="EMBL/GenBank/DDBJ databases">
        <title>Whole-Genome Sequence of French Clinical Streptomyces mexicanus Strain Q0842.</title>
        <authorList>
            <person name="Boxberger M."/>
            <person name="La Scola B."/>
        </authorList>
    </citation>
    <scope>NUCLEOTIDE SEQUENCE [LARGE SCALE GENOMIC DNA]</scope>
    <source>
        <strain evidence="6 7">Marseille-Q0842</strain>
    </source>
</reference>
<dbReference type="Gene3D" id="3.20.20.30">
    <property type="entry name" value="Luciferase-like domain"/>
    <property type="match status" value="1"/>
</dbReference>
<name>A0A7X1HYE9_9ACTN</name>
<dbReference type="InterPro" id="IPR050172">
    <property type="entry name" value="SsuD_RutA_monooxygenase"/>
</dbReference>
<dbReference type="InterPro" id="IPR019921">
    <property type="entry name" value="Lucif-like_OxRdtase_Rv2161c"/>
</dbReference>
<dbReference type="AlphaFoldDB" id="A0A7X1HYE9"/>
<evidence type="ECO:0000313" key="7">
    <source>
        <dbReference type="Proteomes" id="UP000517694"/>
    </source>
</evidence>
<dbReference type="EC" id="1.-.-.-" evidence="6"/>
<dbReference type="OrthoDB" id="4074025at2"/>
<dbReference type="InterPro" id="IPR036661">
    <property type="entry name" value="Luciferase-like_sf"/>
</dbReference>
<protein>
    <submittedName>
        <fullName evidence="6">TIGR03619 family F420-dependent LLM class oxidoreductase</fullName>
        <ecNumber evidence="6">1.-.-.-</ecNumber>
    </submittedName>
</protein>
<keyword evidence="3 6" id="KW-0560">Oxidoreductase</keyword>
<dbReference type="PANTHER" id="PTHR42847">
    <property type="entry name" value="ALKANESULFONATE MONOOXYGENASE"/>
    <property type="match status" value="1"/>
</dbReference>
<comment type="caution">
    <text evidence="6">The sequence shown here is derived from an EMBL/GenBank/DDBJ whole genome shotgun (WGS) entry which is preliminary data.</text>
</comment>
<evidence type="ECO:0000259" key="5">
    <source>
        <dbReference type="Pfam" id="PF00296"/>
    </source>
</evidence>
<dbReference type="GO" id="GO:0008726">
    <property type="term" value="F:alkanesulfonate monooxygenase activity"/>
    <property type="evidence" value="ECO:0007669"/>
    <property type="project" value="TreeGrafter"/>
</dbReference>
<evidence type="ECO:0000256" key="1">
    <source>
        <dbReference type="ARBA" id="ARBA00022630"/>
    </source>
</evidence>
<sequence>MKFNLSLPNNQQVAAITYPWMRKLGGPEFQRILATADELGYHKVTVGEHLAIPHNHVADSGTHYMQATTILGYLAACTPRMRVGSNITLLALQNPIVQAKMWAVLDWVSGGRADINIGVGWLKEEFDILGVDFRKRGRIVDEYVEAMIEIWTNTSASYHGEFVSFEGVGSDPKPTQKPYPPLWFAGDAPAVMERVARWGSGWSPYQTPLERFPEQIDRITSSRHYQGRPIEIYYNLLNLELGLNHVAKTSEHNLSGWNADCIAERIHWLGELGVTEVSAPLTKTDSIEEYLDRLRWVAEEVFPLVG</sequence>
<evidence type="ECO:0000256" key="2">
    <source>
        <dbReference type="ARBA" id="ARBA00022643"/>
    </source>
</evidence>
<dbReference type="SUPFAM" id="SSF51679">
    <property type="entry name" value="Bacterial luciferase-like"/>
    <property type="match status" value="1"/>
</dbReference>
<evidence type="ECO:0000313" key="6">
    <source>
        <dbReference type="EMBL" id="MBC2864950.1"/>
    </source>
</evidence>
<gene>
    <name evidence="6" type="ORF">H1R13_08040</name>
</gene>
<keyword evidence="7" id="KW-1185">Reference proteome</keyword>
<keyword evidence="2" id="KW-0288">FMN</keyword>
<dbReference type="PANTHER" id="PTHR42847:SF4">
    <property type="entry name" value="ALKANESULFONATE MONOOXYGENASE-RELATED"/>
    <property type="match status" value="1"/>
</dbReference>
<dbReference type="RefSeq" id="WP_159663441.1">
    <property type="nucleotide sequence ID" value="NZ_JACMHY010000002.1"/>
</dbReference>
<proteinExistence type="predicted"/>
<keyword evidence="4" id="KW-0503">Monooxygenase</keyword>
<dbReference type="GO" id="GO:0046306">
    <property type="term" value="P:alkanesulfonate catabolic process"/>
    <property type="evidence" value="ECO:0007669"/>
    <property type="project" value="TreeGrafter"/>
</dbReference>
<organism evidence="6 7">
    <name type="scientific">Streptomyces mexicanus</name>
    <dbReference type="NCBI Taxonomy" id="178566"/>
    <lineage>
        <taxon>Bacteria</taxon>
        <taxon>Bacillati</taxon>
        <taxon>Actinomycetota</taxon>
        <taxon>Actinomycetes</taxon>
        <taxon>Kitasatosporales</taxon>
        <taxon>Streptomycetaceae</taxon>
        <taxon>Streptomyces</taxon>
    </lineage>
</organism>
<dbReference type="Pfam" id="PF00296">
    <property type="entry name" value="Bac_luciferase"/>
    <property type="match status" value="1"/>
</dbReference>